<dbReference type="EMBL" id="JYDV01000077">
    <property type="protein sequence ID" value="KRZ36184.1"/>
    <property type="molecule type" value="Genomic_DNA"/>
</dbReference>
<keyword evidence="8" id="KW-1185">Reference proteome</keyword>
<evidence type="ECO:0000313" key="4">
    <source>
        <dbReference type="EMBL" id="KRY69926.1"/>
    </source>
</evidence>
<evidence type="ECO:0000256" key="1">
    <source>
        <dbReference type="SAM" id="MobiDB-lite"/>
    </source>
</evidence>
<organism evidence="3 9">
    <name type="scientific">Trichinella pseudospiralis</name>
    <name type="common">Parasitic roundworm</name>
    <dbReference type="NCBI Taxonomy" id="6337"/>
    <lineage>
        <taxon>Eukaryota</taxon>
        <taxon>Metazoa</taxon>
        <taxon>Ecdysozoa</taxon>
        <taxon>Nematoda</taxon>
        <taxon>Enoplea</taxon>
        <taxon>Dorylaimia</taxon>
        <taxon>Trichinellida</taxon>
        <taxon>Trichinellidae</taxon>
        <taxon>Trichinella</taxon>
    </lineage>
</organism>
<comment type="caution">
    <text evidence="3">The sequence shown here is derived from an EMBL/GenBank/DDBJ whole genome shotgun (WGS) entry which is preliminary data.</text>
</comment>
<accession>A0A0V0Y7Q2</accession>
<dbReference type="Proteomes" id="UP000054826">
    <property type="component" value="Unassembled WGS sequence"/>
</dbReference>
<evidence type="ECO:0000256" key="2">
    <source>
        <dbReference type="SAM" id="SignalP"/>
    </source>
</evidence>
<sequence>MRLFICLFAVGTMIITLCQCKMMKTVTNKMSNMVLKKLPEKHQEKVQNIIKHVPVVNEYIGQTDLKSKSKTKAKAKDKEESSGLASLLKKSMKKKTTKDKSKKSKSSKNNKRNKSESSSSEE</sequence>
<evidence type="ECO:0000313" key="8">
    <source>
        <dbReference type="Proteomes" id="UP000054805"/>
    </source>
</evidence>
<reference evidence="7 8" key="1">
    <citation type="submission" date="2015-01" db="EMBL/GenBank/DDBJ databases">
        <title>Evolution of Trichinella species and genotypes.</title>
        <authorList>
            <person name="Korhonen P.K."/>
            <person name="Edoardo P."/>
            <person name="Giuseppe L.R."/>
            <person name="Gasser R.B."/>
        </authorList>
    </citation>
    <scope>NUCLEOTIDE SEQUENCE [LARGE SCALE GENOMIC DNA]</scope>
    <source>
        <strain evidence="4">ISS13</strain>
        <strain evidence="3">ISS141</strain>
        <strain evidence="6">ISS176</strain>
        <strain evidence="5">ISS588</strain>
    </source>
</reference>
<gene>
    <name evidence="4" type="ORF">T4A_895</name>
    <name evidence="5" type="ORF">T4B_13266</name>
    <name evidence="6" type="ORF">T4C_7255</name>
    <name evidence="3" type="ORF">T4E_7143</name>
</gene>
<dbReference type="Proteomes" id="UP000054815">
    <property type="component" value="Unassembled WGS sequence"/>
</dbReference>
<evidence type="ECO:0000313" key="9">
    <source>
        <dbReference type="Proteomes" id="UP000054815"/>
    </source>
</evidence>
<feature type="chain" id="PRO_5010442759" evidence="2">
    <location>
        <begin position="21"/>
        <end position="122"/>
    </location>
</feature>
<dbReference type="EMBL" id="JYDR01000081">
    <property type="protein sequence ID" value="KRY69926.1"/>
    <property type="molecule type" value="Genomic_DNA"/>
</dbReference>
<proteinExistence type="predicted"/>
<dbReference type="OrthoDB" id="10421019at2759"/>
<protein>
    <submittedName>
        <fullName evidence="3">Uncharacterized protein</fullName>
    </submittedName>
</protein>
<dbReference type="AlphaFoldDB" id="A0A0V0Y7Q2"/>
<dbReference type="EMBL" id="JYDS01000132">
    <property type="protein sequence ID" value="KRZ23921.1"/>
    <property type="molecule type" value="Genomic_DNA"/>
</dbReference>
<keyword evidence="2" id="KW-0732">Signal</keyword>
<feature type="compositionally biased region" description="Basic residues" evidence="1">
    <location>
        <begin position="90"/>
        <end position="112"/>
    </location>
</feature>
<dbReference type="Proteomes" id="UP000054805">
    <property type="component" value="Unassembled WGS sequence"/>
</dbReference>
<evidence type="ECO:0000313" key="5">
    <source>
        <dbReference type="EMBL" id="KRZ23921.1"/>
    </source>
</evidence>
<evidence type="ECO:0000313" key="3">
    <source>
        <dbReference type="EMBL" id="KRX96215.1"/>
    </source>
</evidence>
<dbReference type="EMBL" id="JYDU01000046">
    <property type="protein sequence ID" value="KRX96215.1"/>
    <property type="molecule type" value="Genomic_DNA"/>
</dbReference>
<evidence type="ECO:0000313" key="6">
    <source>
        <dbReference type="EMBL" id="KRZ36184.1"/>
    </source>
</evidence>
<evidence type="ECO:0000313" key="7">
    <source>
        <dbReference type="Proteomes" id="UP000054632"/>
    </source>
</evidence>
<name>A0A0V0Y7Q2_TRIPS</name>
<feature type="region of interest" description="Disordered" evidence="1">
    <location>
        <begin position="66"/>
        <end position="122"/>
    </location>
</feature>
<feature type="signal peptide" evidence="2">
    <location>
        <begin position="1"/>
        <end position="20"/>
    </location>
</feature>
<dbReference type="Proteomes" id="UP000054632">
    <property type="component" value="Unassembled WGS sequence"/>
</dbReference>